<dbReference type="PROSITE" id="PS00409">
    <property type="entry name" value="PROKAR_NTER_METHYL"/>
    <property type="match status" value="1"/>
</dbReference>
<organism evidence="1 2">
    <name type="scientific">Kineobactrum salinum</name>
    <dbReference type="NCBI Taxonomy" id="2708301"/>
    <lineage>
        <taxon>Bacteria</taxon>
        <taxon>Pseudomonadati</taxon>
        <taxon>Pseudomonadota</taxon>
        <taxon>Gammaproteobacteria</taxon>
        <taxon>Cellvibrionales</taxon>
        <taxon>Halieaceae</taxon>
        <taxon>Kineobactrum</taxon>
    </lineage>
</organism>
<protein>
    <recommendedName>
        <fullName evidence="3">Prepilin-type N-terminal cleavage/methylation domain-containing protein</fullName>
    </recommendedName>
</protein>
<dbReference type="Proteomes" id="UP000477680">
    <property type="component" value="Chromosome"/>
</dbReference>
<keyword evidence="2" id="KW-1185">Reference proteome</keyword>
<evidence type="ECO:0000313" key="2">
    <source>
        <dbReference type="Proteomes" id="UP000477680"/>
    </source>
</evidence>
<dbReference type="RefSeq" id="WP_163495783.1">
    <property type="nucleotide sequence ID" value="NZ_CP048711.1"/>
</dbReference>
<sequence length="352" mass="37014">MSTICPSFPGAALAGSQGCGTGCAGLSLVELLVSIVLGLMLSAGIVAVYLDSKSNYLVEEEMARIQENGRFALNLLKRELALAGFFGGNPGIAGFSPAASAPDCGTAADWPLQPSTPLDILDDYAGGAIQMSSGVRLDCVTAGDLQVAVDSDVLAVKRSAGEATLRDGVYRAGVTAARNNQWYLRFADNGAEVSWWRQGTAPASIPAVEVNAGGGTGIDYWAAYANIFYVRSYSVDAGDNIPSLCAERLSGSGMLTRCLIEGVESLQVEFGIDSSGDGVPNQYRTTPTAAELSRVVTARIYLLVRGLTPVTGYTNSKHYQLGQTAIAARHDGYLRRVFSTTVQTHNALLPVI</sequence>
<reference evidence="1 2" key="1">
    <citation type="submission" date="2020-02" db="EMBL/GenBank/DDBJ databases">
        <title>Genome sequencing for Kineobactrum sp. M2.</title>
        <authorList>
            <person name="Park S.-J."/>
        </authorList>
    </citation>
    <scope>NUCLEOTIDE SEQUENCE [LARGE SCALE GENOMIC DNA]</scope>
    <source>
        <strain evidence="1 2">M2</strain>
    </source>
</reference>
<dbReference type="Pfam" id="PF16074">
    <property type="entry name" value="PilW"/>
    <property type="match status" value="1"/>
</dbReference>
<gene>
    <name evidence="1" type="ORF">G3T16_13990</name>
</gene>
<dbReference type="InterPro" id="IPR032092">
    <property type="entry name" value="PilW"/>
</dbReference>
<proteinExistence type="predicted"/>
<name>A0A6C0U4K0_9GAMM</name>
<dbReference type="AlphaFoldDB" id="A0A6C0U4K0"/>
<accession>A0A6C0U4K0</accession>
<evidence type="ECO:0000313" key="1">
    <source>
        <dbReference type="EMBL" id="QIB66349.1"/>
    </source>
</evidence>
<dbReference type="EMBL" id="CP048711">
    <property type="protein sequence ID" value="QIB66349.1"/>
    <property type="molecule type" value="Genomic_DNA"/>
</dbReference>
<dbReference type="InterPro" id="IPR012902">
    <property type="entry name" value="N_methyl_site"/>
</dbReference>
<evidence type="ECO:0008006" key="3">
    <source>
        <dbReference type="Google" id="ProtNLM"/>
    </source>
</evidence>
<dbReference type="KEGG" id="kim:G3T16_13990"/>
<dbReference type="GO" id="GO:0043683">
    <property type="term" value="P:type IV pilus assembly"/>
    <property type="evidence" value="ECO:0007669"/>
    <property type="project" value="InterPro"/>
</dbReference>